<dbReference type="KEGG" id="xcl:G4Z02_01090"/>
<evidence type="ECO:0000313" key="2">
    <source>
        <dbReference type="EMBL" id="QMS84392.1"/>
    </source>
</evidence>
<accession>A0A7L7KQ53</accession>
<gene>
    <name evidence="2" type="ORF">G4Z02_01090</name>
</gene>
<proteinExistence type="predicted"/>
<protein>
    <submittedName>
        <fullName evidence="2">Iron chaperone</fullName>
    </submittedName>
</protein>
<dbReference type="AlphaFoldDB" id="A0A7L7KQ53"/>
<keyword evidence="3" id="KW-1185">Reference proteome</keyword>
<dbReference type="Gene3D" id="3.90.1150.200">
    <property type="match status" value="1"/>
</dbReference>
<dbReference type="InterPro" id="IPR014922">
    <property type="entry name" value="YdhG-like"/>
</dbReference>
<dbReference type="RefSeq" id="WP_258878005.1">
    <property type="nucleotide sequence ID" value="NZ_CP048914.1"/>
</dbReference>
<evidence type="ECO:0000313" key="3">
    <source>
        <dbReference type="Proteomes" id="UP000514720"/>
    </source>
</evidence>
<dbReference type="Proteomes" id="UP000514720">
    <property type="component" value="Chromosome"/>
</dbReference>
<feature type="domain" description="YdhG-like" evidence="1">
    <location>
        <begin position="16"/>
        <end position="110"/>
    </location>
</feature>
<reference evidence="2 3" key="1">
    <citation type="submission" date="2020-02" db="EMBL/GenBank/DDBJ databases">
        <authorList>
            <person name="Zheng R.K."/>
            <person name="Sun C.M."/>
        </authorList>
    </citation>
    <scope>NUCLEOTIDE SEQUENCE [LARGE SCALE GENOMIC DNA]</scope>
    <source>
        <strain evidence="3">zrk13</strain>
    </source>
</reference>
<dbReference type="SUPFAM" id="SSF159888">
    <property type="entry name" value="YdhG-like"/>
    <property type="match status" value="1"/>
</dbReference>
<sequence>MTVFDDFLLAIDNPTHRQKLHDVFDWIHETYPKLVGEIKWNQPMFTHHGTFIIAFSVAKKHFSIAPEKATMIAFKERIDASGYGQSMMLFRIKWTDEIDYPLLRDMIDTNIREKAETTSFWR</sequence>
<evidence type="ECO:0000259" key="1">
    <source>
        <dbReference type="Pfam" id="PF08818"/>
    </source>
</evidence>
<dbReference type="Pfam" id="PF08818">
    <property type="entry name" value="DUF1801"/>
    <property type="match status" value="1"/>
</dbReference>
<organism evidence="2 3">
    <name type="scientific">Candidatus Xianfuyuplasma coldseepsis</name>
    <dbReference type="NCBI Taxonomy" id="2782163"/>
    <lineage>
        <taxon>Bacteria</taxon>
        <taxon>Bacillati</taxon>
        <taxon>Mycoplasmatota</taxon>
        <taxon>Mollicutes</taxon>
        <taxon>Candidatus Izemoplasmatales</taxon>
        <taxon>Candidatus Izemoplasmataceae</taxon>
        <taxon>Candidatus Xianfuyuplasma</taxon>
    </lineage>
</organism>
<dbReference type="EMBL" id="CP048914">
    <property type="protein sequence ID" value="QMS84392.1"/>
    <property type="molecule type" value="Genomic_DNA"/>
</dbReference>
<name>A0A7L7KQ53_9MOLU</name>